<reference evidence="2 3" key="1">
    <citation type="journal article" date="2015" name="Nature">
        <title>rRNA introns, odd ribosomes, and small enigmatic genomes across a large radiation of phyla.</title>
        <authorList>
            <person name="Brown C.T."/>
            <person name="Hug L.A."/>
            <person name="Thomas B.C."/>
            <person name="Sharon I."/>
            <person name="Castelle C.J."/>
            <person name="Singh A."/>
            <person name="Wilkins M.J."/>
            <person name="Williams K.H."/>
            <person name="Banfield J.F."/>
        </authorList>
    </citation>
    <scope>NUCLEOTIDE SEQUENCE [LARGE SCALE GENOMIC DNA]</scope>
</reference>
<dbReference type="Proteomes" id="UP000033867">
    <property type="component" value="Unassembled WGS sequence"/>
</dbReference>
<protein>
    <recommendedName>
        <fullName evidence="4">TIGR00341 family protein</fullName>
    </recommendedName>
</protein>
<dbReference type="PANTHER" id="PTHR20992">
    <property type="entry name" value="AT15442P-RELATED"/>
    <property type="match status" value="1"/>
</dbReference>
<keyword evidence="1" id="KW-0812">Transmembrane</keyword>
<organism evidence="2 3">
    <name type="scientific">Candidatus Magasanikbacteria bacterium GW2011_GWE2_42_7</name>
    <dbReference type="NCBI Taxonomy" id="1619052"/>
    <lineage>
        <taxon>Bacteria</taxon>
        <taxon>Candidatus Magasanikiibacteriota</taxon>
    </lineage>
</organism>
<proteinExistence type="predicted"/>
<evidence type="ECO:0008006" key="4">
    <source>
        <dbReference type="Google" id="ProtNLM"/>
    </source>
</evidence>
<feature type="transmembrane region" description="Helical" evidence="1">
    <location>
        <begin position="29"/>
        <end position="46"/>
    </location>
</feature>
<dbReference type="AlphaFoldDB" id="A0A0G1BHQ0"/>
<keyword evidence="1" id="KW-0472">Membrane</keyword>
<comment type="caution">
    <text evidence="2">The sequence shown here is derived from an EMBL/GenBank/DDBJ whole genome shotgun (WGS) entry which is preliminary data.</text>
</comment>
<gene>
    <name evidence="2" type="ORF">UV42_C0005G0031</name>
</gene>
<evidence type="ECO:0000313" key="3">
    <source>
        <dbReference type="Proteomes" id="UP000033867"/>
    </source>
</evidence>
<feature type="transmembrane region" description="Helical" evidence="1">
    <location>
        <begin position="127"/>
        <end position="145"/>
    </location>
</feature>
<feature type="transmembrane region" description="Helical" evidence="1">
    <location>
        <begin position="185"/>
        <end position="208"/>
    </location>
</feature>
<feature type="transmembrane region" description="Helical" evidence="1">
    <location>
        <begin position="87"/>
        <end position="115"/>
    </location>
</feature>
<evidence type="ECO:0000313" key="2">
    <source>
        <dbReference type="EMBL" id="KKS72714.1"/>
    </source>
</evidence>
<keyword evidence="1" id="KW-1133">Transmembrane helix</keyword>
<dbReference type="EMBL" id="LCEK01000005">
    <property type="protein sequence ID" value="KKS72714.1"/>
    <property type="molecule type" value="Genomic_DNA"/>
</dbReference>
<feature type="transmembrane region" description="Helical" evidence="1">
    <location>
        <begin position="152"/>
        <end position="173"/>
    </location>
</feature>
<feature type="transmembrane region" description="Helical" evidence="1">
    <location>
        <begin position="52"/>
        <end position="75"/>
    </location>
</feature>
<dbReference type="PANTHER" id="PTHR20992:SF9">
    <property type="entry name" value="AT15442P-RELATED"/>
    <property type="match status" value="1"/>
</dbReference>
<accession>A0A0G1BHQ0</accession>
<name>A0A0G1BHQ0_9BACT</name>
<dbReference type="Pfam" id="PF04087">
    <property type="entry name" value="DUF389"/>
    <property type="match status" value="1"/>
</dbReference>
<dbReference type="InterPro" id="IPR005240">
    <property type="entry name" value="DUF389"/>
</dbReference>
<evidence type="ECO:0000256" key="1">
    <source>
        <dbReference type="SAM" id="Phobius"/>
    </source>
</evidence>
<sequence>MTWFFSPIARVRHATQKRLAEVTPHSKDFYILISFSSALAVLGLLMDNTAVIIGAMVVAPLVTPLFVFSLSLLILQGRDLWRSSIAIIFGTLLALFVAAAIGSITSAFASSSIFLTGEIWSRSKPDVLYFLVAFLSGLVGAFAYARPKIKEFVTGIAIAAAIIPPIAVAGIALSINDMFLFRQSMLLYMFNVVGICLGSVLMFIILGFGKQIEKTNATPRA</sequence>